<evidence type="ECO:0000313" key="2">
    <source>
        <dbReference type="Proteomes" id="UP000256661"/>
    </source>
</evidence>
<sequence>MGPSLLRHELSQDEGKGFGLSEKRLTRHPGGRKRAVKVLLTEEERATIVRRAEAARVSIPRLLVEAALSGNARTATERRAIVIEVLAVRRLVAALGNNVNQLAKVANSTGEIPDQLPAVLDAVQRVLDRLDATASELAPS</sequence>
<dbReference type="Pfam" id="PF21983">
    <property type="entry name" value="NikA-like"/>
    <property type="match status" value="1"/>
</dbReference>
<dbReference type="EMBL" id="QTTT01000001">
    <property type="protein sequence ID" value="REE98989.1"/>
    <property type="molecule type" value="Genomic_DNA"/>
</dbReference>
<accession>A0A3D9SSN7</accession>
<protein>
    <submittedName>
        <fullName evidence="1">Mobilization protein MobC</fullName>
    </submittedName>
</protein>
<dbReference type="AlphaFoldDB" id="A0A3D9SSN7"/>
<dbReference type="Proteomes" id="UP000256661">
    <property type="component" value="Unassembled WGS sequence"/>
</dbReference>
<name>A0A3D9SSN7_9ACTN</name>
<keyword evidence="2" id="KW-1185">Reference proteome</keyword>
<proteinExistence type="predicted"/>
<organism evidence="1 2">
    <name type="scientific">Thermomonospora umbrina</name>
    <dbReference type="NCBI Taxonomy" id="111806"/>
    <lineage>
        <taxon>Bacteria</taxon>
        <taxon>Bacillati</taxon>
        <taxon>Actinomycetota</taxon>
        <taxon>Actinomycetes</taxon>
        <taxon>Streptosporangiales</taxon>
        <taxon>Thermomonosporaceae</taxon>
        <taxon>Thermomonospora</taxon>
    </lineage>
</organism>
<gene>
    <name evidence="1" type="ORF">DFJ69_4488</name>
</gene>
<comment type="caution">
    <text evidence="1">The sequence shown here is derived from an EMBL/GenBank/DDBJ whole genome shotgun (WGS) entry which is preliminary data.</text>
</comment>
<evidence type="ECO:0000313" key="1">
    <source>
        <dbReference type="EMBL" id="REE98989.1"/>
    </source>
</evidence>
<reference evidence="1 2" key="1">
    <citation type="submission" date="2018-08" db="EMBL/GenBank/DDBJ databases">
        <title>Sequencing the genomes of 1000 actinobacteria strains.</title>
        <authorList>
            <person name="Klenk H.-P."/>
        </authorList>
    </citation>
    <scope>NUCLEOTIDE SEQUENCE [LARGE SCALE GENOMIC DNA]</scope>
    <source>
        <strain evidence="1 2">DSM 43927</strain>
    </source>
</reference>
<dbReference type="InterPro" id="IPR053842">
    <property type="entry name" value="NikA-like"/>
</dbReference>